<comment type="caution">
    <text evidence="3">The sequence shown here is derived from an EMBL/GenBank/DDBJ whole genome shotgun (WGS) entry which is preliminary data.</text>
</comment>
<dbReference type="SUPFAM" id="SSF82199">
    <property type="entry name" value="SET domain"/>
    <property type="match status" value="1"/>
</dbReference>
<accession>A0A9W8TCS9</accession>
<protein>
    <recommendedName>
        <fullName evidence="2">SET domain-containing protein</fullName>
    </recommendedName>
</protein>
<organism evidence="3 4">
    <name type="scientific">Agrocybe chaxingu</name>
    <dbReference type="NCBI Taxonomy" id="84603"/>
    <lineage>
        <taxon>Eukaryota</taxon>
        <taxon>Fungi</taxon>
        <taxon>Dikarya</taxon>
        <taxon>Basidiomycota</taxon>
        <taxon>Agaricomycotina</taxon>
        <taxon>Agaricomycetes</taxon>
        <taxon>Agaricomycetidae</taxon>
        <taxon>Agaricales</taxon>
        <taxon>Agaricineae</taxon>
        <taxon>Strophariaceae</taxon>
        <taxon>Agrocybe</taxon>
    </lineage>
</organism>
<evidence type="ECO:0000256" key="1">
    <source>
        <dbReference type="SAM" id="MobiDB-lite"/>
    </source>
</evidence>
<evidence type="ECO:0000313" key="3">
    <source>
        <dbReference type="EMBL" id="KAJ3515324.1"/>
    </source>
</evidence>
<dbReference type="InterPro" id="IPR001214">
    <property type="entry name" value="SET_dom"/>
</dbReference>
<dbReference type="InterPro" id="IPR046341">
    <property type="entry name" value="SET_dom_sf"/>
</dbReference>
<dbReference type="Proteomes" id="UP001148786">
    <property type="component" value="Unassembled WGS sequence"/>
</dbReference>
<dbReference type="AlphaFoldDB" id="A0A9W8TCS9"/>
<proteinExistence type="predicted"/>
<dbReference type="EMBL" id="JANKHO010000102">
    <property type="protein sequence ID" value="KAJ3515324.1"/>
    <property type="molecule type" value="Genomic_DNA"/>
</dbReference>
<name>A0A9W8TCS9_9AGAR</name>
<dbReference type="PANTHER" id="PTHR47332">
    <property type="entry name" value="SET DOMAIN-CONTAINING PROTEIN 5"/>
    <property type="match status" value="1"/>
</dbReference>
<feature type="domain" description="SET" evidence="2">
    <location>
        <begin position="124"/>
        <end position="301"/>
    </location>
</feature>
<dbReference type="Gene3D" id="2.170.270.10">
    <property type="entry name" value="SET domain"/>
    <property type="match status" value="2"/>
</dbReference>
<dbReference type="CDD" id="cd20071">
    <property type="entry name" value="SET_SMYD"/>
    <property type="match status" value="1"/>
</dbReference>
<dbReference type="OrthoDB" id="5945798at2759"/>
<gene>
    <name evidence="3" type="ORF">NLJ89_g1835</name>
</gene>
<feature type="region of interest" description="Disordered" evidence="1">
    <location>
        <begin position="1"/>
        <end position="27"/>
    </location>
</feature>
<keyword evidence="4" id="KW-1185">Reference proteome</keyword>
<feature type="region of interest" description="Disordered" evidence="1">
    <location>
        <begin position="48"/>
        <end position="70"/>
    </location>
</feature>
<dbReference type="PROSITE" id="PS50280">
    <property type="entry name" value="SET"/>
    <property type="match status" value="1"/>
</dbReference>
<dbReference type="InterPro" id="IPR053185">
    <property type="entry name" value="SET_domain_protein"/>
</dbReference>
<reference evidence="3" key="1">
    <citation type="submission" date="2022-07" db="EMBL/GenBank/DDBJ databases">
        <title>Genome Sequence of Agrocybe chaxingu.</title>
        <authorList>
            <person name="Buettner E."/>
        </authorList>
    </citation>
    <scope>NUCLEOTIDE SEQUENCE</scope>
    <source>
        <strain evidence="3">MP-N11</strain>
    </source>
</reference>
<dbReference type="PANTHER" id="PTHR47332:SF4">
    <property type="entry name" value="SET DOMAIN-CONTAINING PROTEIN 5"/>
    <property type="match status" value="1"/>
</dbReference>
<evidence type="ECO:0000259" key="2">
    <source>
        <dbReference type="PROSITE" id="PS50280"/>
    </source>
</evidence>
<sequence length="424" mass="47338">MKRGFLNSSKVKKQRLYAQNESKPASTEYFKDIEGLPKLAYGRVEDTSLPSDYDASWKPESMSSDASKTHYGEEVVGTTTIPPRFLDGPPDPDGHSEWLFWGPTKVKVVGLPGYPRPIPKPTHPNMCVVRSTPDKGLGVFATRDIKVGELIFSERPLLVVPTGIRAMSPIPKHYSQEKKLQIAMFQQEKSVEPAVDRMDEAQKKAFMALANSHKEDGSGPLYGIIRTNGIGLGNLGDGPKPPAGQYYPPQFMYTAICELGSRINHSCMPNVKFSFKLSSFSLQSSASKDIKAGEELFYSYCPVLQTAADRRKDLAPYGFECKCPACLHATPATDKLRAEFLDRIRRVVQAWSEKCKSPVHDITMLDPLLELQKDVTREGLDSQGQYPFLTEVIATAYMSLGMVGQAQRYQEVKHRWDSMAKDED</sequence>
<dbReference type="SMART" id="SM00317">
    <property type="entry name" value="SET"/>
    <property type="match status" value="1"/>
</dbReference>
<evidence type="ECO:0000313" key="4">
    <source>
        <dbReference type="Proteomes" id="UP001148786"/>
    </source>
</evidence>
<dbReference type="Pfam" id="PF00856">
    <property type="entry name" value="SET"/>
    <property type="match status" value="1"/>
</dbReference>